<evidence type="ECO:0000313" key="2">
    <source>
        <dbReference type="Proteomes" id="UP000824136"/>
    </source>
</evidence>
<protein>
    <recommendedName>
        <fullName evidence="3">ABC transporter substrate-binding protein</fullName>
    </recommendedName>
</protein>
<sequence length="227" mass="26710">MRESILTVPISEIFEPKDGCPICRMRDVLEKRTVEYIMGAAMMEPDVRIETNKLGFCRTHFEQMLKQKNRLSLALMLQTHIETLNREVFSKRGIFEPRAKKQKELAKKSGTCFVCSKVDWAMERLMVTVFDMYQNSKEFRALFSEQEYICMPHCRMLCELAQTGMDKRYRQDFEDACLSLSQKYSQSLYEDVTHFCNMFDYRNSGADADWGNSRDSIERAIKFLTSR</sequence>
<dbReference type="AlphaFoldDB" id="A0A9D1GSZ5"/>
<dbReference type="InterPro" id="IPR045706">
    <property type="entry name" value="DUF6062"/>
</dbReference>
<evidence type="ECO:0000313" key="1">
    <source>
        <dbReference type="EMBL" id="HIT58347.1"/>
    </source>
</evidence>
<comment type="caution">
    <text evidence="1">The sequence shown here is derived from an EMBL/GenBank/DDBJ whole genome shotgun (WGS) entry which is preliminary data.</text>
</comment>
<dbReference type="EMBL" id="DVLL01000006">
    <property type="protein sequence ID" value="HIT58347.1"/>
    <property type="molecule type" value="Genomic_DNA"/>
</dbReference>
<reference evidence="1" key="1">
    <citation type="submission" date="2020-10" db="EMBL/GenBank/DDBJ databases">
        <authorList>
            <person name="Gilroy R."/>
        </authorList>
    </citation>
    <scope>NUCLEOTIDE SEQUENCE</scope>
    <source>
        <strain evidence="1">CHK33-4379</strain>
    </source>
</reference>
<dbReference type="Pfam" id="PF19538">
    <property type="entry name" value="DUF6062"/>
    <property type="match status" value="1"/>
</dbReference>
<dbReference type="Proteomes" id="UP000824136">
    <property type="component" value="Unassembled WGS sequence"/>
</dbReference>
<accession>A0A9D1GSZ5</accession>
<proteinExistence type="predicted"/>
<evidence type="ECO:0008006" key="3">
    <source>
        <dbReference type="Google" id="ProtNLM"/>
    </source>
</evidence>
<gene>
    <name evidence="1" type="ORF">IAC39_01290</name>
</gene>
<organism evidence="1 2">
    <name type="scientific">Candidatus Faeciplasma pullistercoris</name>
    <dbReference type="NCBI Taxonomy" id="2840800"/>
    <lineage>
        <taxon>Bacteria</taxon>
        <taxon>Bacillati</taxon>
        <taxon>Bacillota</taxon>
        <taxon>Clostridia</taxon>
        <taxon>Eubacteriales</taxon>
        <taxon>Oscillospiraceae</taxon>
        <taxon>Oscillospiraceae incertae sedis</taxon>
        <taxon>Candidatus Faeciplasma</taxon>
    </lineage>
</organism>
<name>A0A9D1GSZ5_9FIRM</name>
<reference evidence="1" key="2">
    <citation type="journal article" date="2021" name="PeerJ">
        <title>Extensive microbial diversity within the chicken gut microbiome revealed by metagenomics and culture.</title>
        <authorList>
            <person name="Gilroy R."/>
            <person name="Ravi A."/>
            <person name="Getino M."/>
            <person name="Pursley I."/>
            <person name="Horton D.L."/>
            <person name="Alikhan N.F."/>
            <person name="Baker D."/>
            <person name="Gharbi K."/>
            <person name="Hall N."/>
            <person name="Watson M."/>
            <person name="Adriaenssens E.M."/>
            <person name="Foster-Nyarko E."/>
            <person name="Jarju S."/>
            <person name="Secka A."/>
            <person name="Antonio M."/>
            <person name="Oren A."/>
            <person name="Chaudhuri R.R."/>
            <person name="La Ragione R."/>
            <person name="Hildebrand F."/>
            <person name="Pallen M.J."/>
        </authorList>
    </citation>
    <scope>NUCLEOTIDE SEQUENCE</scope>
    <source>
        <strain evidence="1">CHK33-4379</strain>
    </source>
</reference>